<evidence type="ECO:0000313" key="2">
    <source>
        <dbReference type="EMBL" id="PPK73450.1"/>
    </source>
</evidence>
<dbReference type="Pfam" id="PF10137">
    <property type="entry name" value="CAP12-PCTIR_TIR"/>
    <property type="match status" value="1"/>
</dbReference>
<evidence type="ECO:0000259" key="1">
    <source>
        <dbReference type="Pfam" id="PF10137"/>
    </source>
</evidence>
<protein>
    <submittedName>
        <fullName evidence="2">Putative nucleotide-binding protein with TIR-like domain</fullName>
    </submittedName>
</protein>
<comment type="caution">
    <text evidence="2">The sequence shown here is derived from an EMBL/GenBank/DDBJ whole genome shotgun (WGS) entry which is preliminary data.</text>
</comment>
<dbReference type="InterPro" id="IPR019302">
    <property type="entry name" value="CAP12/PCTIR_TIR_dom"/>
</dbReference>
<evidence type="ECO:0000313" key="3">
    <source>
        <dbReference type="Proteomes" id="UP000240010"/>
    </source>
</evidence>
<dbReference type="RefSeq" id="WP_104430260.1">
    <property type="nucleotide sequence ID" value="NZ_PTIZ01000014.1"/>
</dbReference>
<organism evidence="2 3">
    <name type="scientific">Methylobacter tundripaludum</name>
    <dbReference type="NCBI Taxonomy" id="173365"/>
    <lineage>
        <taxon>Bacteria</taxon>
        <taxon>Pseudomonadati</taxon>
        <taxon>Pseudomonadota</taxon>
        <taxon>Gammaproteobacteria</taxon>
        <taxon>Methylococcales</taxon>
        <taxon>Methylococcaceae</taxon>
        <taxon>Methylobacter</taxon>
    </lineage>
</organism>
<proteinExistence type="predicted"/>
<dbReference type="EMBL" id="PTIZ01000014">
    <property type="protein sequence ID" value="PPK73450.1"/>
    <property type="molecule type" value="Genomic_DNA"/>
</dbReference>
<reference evidence="2 3" key="1">
    <citation type="submission" date="2018-02" db="EMBL/GenBank/DDBJ databases">
        <title>Subsurface microbial communities from deep shales in Ohio and West Virginia, USA.</title>
        <authorList>
            <person name="Wrighton K."/>
        </authorList>
    </citation>
    <scope>NUCLEOTIDE SEQUENCE [LARGE SCALE GENOMIC DNA]</scope>
    <source>
        <strain evidence="2 3">OWC-DMM</strain>
    </source>
</reference>
<sequence length="271" mass="30557">MDSKLKVIKQLLNTGAAFTFHNFCYPDNDYPGQCAGADTSDWIEWKTRAKNVVIKSMADDSPAVMMAKQAIRIYTSGHGPDQFERAKATLLKALTNTENALREDIFGELRDEESESSSPIFSNKVFIVHGHDAELKNDVERFVHEIGLEPIVLHRQADNGDTVIEKFEKNSDVGYVFILLTPDEIAFTVDQMNVSDDLRQKEYRVRPNVIFEFGYFVGKLGRSRVCCLYKGEVTIPSDLGGLVYKKVENSIESQAYAIIKELKNAGYLVKV</sequence>
<dbReference type="AlphaFoldDB" id="A0A2S6H7Q5"/>
<name>A0A2S6H7Q5_9GAMM</name>
<accession>A0A2S6H7Q5</accession>
<dbReference type="GO" id="GO:0050135">
    <property type="term" value="F:NADP+ nucleosidase activity"/>
    <property type="evidence" value="ECO:0007669"/>
    <property type="project" value="InterPro"/>
</dbReference>
<feature type="domain" description="CD-NTase-associated protein 12/Pycsar effector protein TIR" evidence="1">
    <location>
        <begin position="124"/>
        <end position="248"/>
    </location>
</feature>
<gene>
    <name evidence="2" type="ORF">B0F87_11447</name>
</gene>
<dbReference type="Proteomes" id="UP000240010">
    <property type="component" value="Unassembled WGS sequence"/>
</dbReference>